<evidence type="ECO:0000313" key="6">
    <source>
        <dbReference type="Proteomes" id="UP001158087"/>
    </source>
</evidence>
<keyword evidence="3" id="KW-0804">Transcription</keyword>
<dbReference type="PRINTS" id="PR00778">
    <property type="entry name" value="HTHARSR"/>
</dbReference>
<dbReference type="PANTHER" id="PTHR43132">
    <property type="entry name" value="ARSENICAL RESISTANCE OPERON REPRESSOR ARSR-RELATED"/>
    <property type="match status" value="1"/>
</dbReference>
<dbReference type="GO" id="GO:0003700">
    <property type="term" value="F:DNA-binding transcription factor activity"/>
    <property type="evidence" value="ECO:0007669"/>
    <property type="project" value="InterPro"/>
</dbReference>
<dbReference type="Gene3D" id="1.10.10.10">
    <property type="entry name" value="Winged helix-like DNA-binding domain superfamily/Winged helix DNA-binding domain"/>
    <property type="match status" value="1"/>
</dbReference>
<dbReference type="PANTHER" id="PTHR43132:SF2">
    <property type="entry name" value="ARSENICAL RESISTANCE OPERON REPRESSOR ARSR-RELATED"/>
    <property type="match status" value="1"/>
</dbReference>
<dbReference type="EMBL" id="JAODYY010000017">
    <property type="protein sequence ID" value="MDH0126841.1"/>
    <property type="molecule type" value="Genomic_DNA"/>
</dbReference>
<dbReference type="Pfam" id="PF12840">
    <property type="entry name" value="HTH_20"/>
    <property type="match status" value="1"/>
</dbReference>
<evidence type="ECO:0000256" key="3">
    <source>
        <dbReference type="ARBA" id="ARBA00023163"/>
    </source>
</evidence>
<evidence type="ECO:0000256" key="2">
    <source>
        <dbReference type="ARBA" id="ARBA00023125"/>
    </source>
</evidence>
<dbReference type="InterPro" id="IPR036390">
    <property type="entry name" value="WH_DNA-bd_sf"/>
</dbReference>
<dbReference type="CDD" id="cd00090">
    <property type="entry name" value="HTH_ARSR"/>
    <property type="match status" value="1"/>
</dbReference>
<gene>
    <name evidence="5" type="ORF">N7376_22975</name>
</gene>
<evidence type="ECO:0000259" key="4">
    <source>
        <dbReference type="PROSITE" id="PS50987"/>
    </source>
</evidence>
<sequence>MSTHFQLTEAAALLKQMAHPARMAILLRLAEGPAPVGEMERTFDLPQPALSQQLAALRSAGIVDSRRDGKSIIYSLVPDRTMQIRAILRAALTTHTCAVAAIPAAVFARILPDLDAA</sequence>
<organism evidence="5 6">
    <name type="scientific">Brucella intermedia GD04153</name>
    <dbReference type="NCBI Taxonomy" id="2975438"/>
    <lineage>
        <taxon>Bacteria</taxon>
        <taxon>Pseudomonadati</taxon>
        <taxon>Pseudomonadota</taxon>
        <taxon>Alphaproteobacteria</taxon>
        <taxon>Hyphomicrobiales</taxon>
        <taxon>Brucellaceae</taxon>
        <taxon>Brucella/Ochrobactrum group</taxon>
        <taxon>Brucella</taxon>
    </lineage>
</organism>
<dbReference type="SUPFAM" id="SSF46785">
    <property type="entry name" value="Winged helix' DNA-binding domain"/>
    <property type="match status" value="1"/>
</dbReference>
<dbReference type="InterPro" id="IPR011991">
    <property type="entry name" value="ArsR-like_HTH"/>
</dbReference>
<evidence type="ECO:0000256" key="1">
    <source>
        <dbReference type="ARBA" id="ARBA00023015"/>
    </source>
</evidence>
<keyword evidence="1" id="KW-0805">Transcription regulation</keyword>
<feature type="domain" description="HTH arsR-type" evidence="4">
    <location>
        <begin position="1"/>
        <end position="99"/>
    </location>
</feature>
<dbReference type="Proteomes" id="UP001158087">
    <property type="component" value="Unassembled WGS sequence"/>
</dbReference>
<dbReference type="InterPro" id="IPR036388">
    <property type="entry name" value="WH-like_DNA-bd_sf"/>
</dbReference>
<name>A0AA42H1C0_9HYPH</name>
<dbReference type="GO" id="GO:0003677">
    <property type="term" value="F:DNA binding"/>
    <property type="evidence" value="ECO:0007669"/>
    <property type="project" value="UniProtKB-KW"/>
</dbReference>
<reference evidence="5" key="1">
    <citation type="submission" date="2022-09" db="EMBL/GenBank/DDBJ databases">
        <title>Intensive care unit water sources are persistently colonized with multi-drug resistant bacteria and are the site of extensive horizontal gene transfer of antibiotic resistance genes.</title>
        <authorList>
            <person name="Diorio-Toth L."/>
        </authorList>
    </citation>
    <scope>NUCLEOTIDE SEQUENCE</scope>
    <source>
        <strain evidence="5">GD04153</strain>
    </source>
</reference>
<dbReference type="PROSITE" id="PS50987">
    <property type="entry name" value="HTH_ARSR_2"/>
    <property type="match status" value="1"/>
</dbReference>
<dbReference type="InterPro" id="IPR051011">
    <property type="entry name" value="Metal_resp_trans_reg"/>
</dbReference>
<proteinExistence type="predicted"/>
<comment type="caution">
    <text evidence="5">The sequence shown here is derived from an EMBL/GenBank/DDBJ whole genome shotgun (WGS) entry which is preliminary data.</text>
</comment>
<dbReference type="NCBIfam" id="NF033788">
    <property type="entry name" value="HTH_metalloreg"/>
    <property type="match status" value="1"/>
</dbReference>
<dbReference type="SMART" id="SM00418">
    <property type="entry name" value="HTH_ARSR"/>
    <property type="match status" value="1"/>
</dbReference>
<dbReference type="InterPro" id="IPR001845">
    <property type="entry name" value="HTH_ArsR_DNA-bd_dom"/>
</dbReference>
<dbReference type="AlphaFoldDB" id="A0AA42H1C0"/>
<keyword evidence="2" id="KW-0238">DNA-binding</keyword>
<accession>A0AA42H1C0</accession>
<protein>
    <submittedName>
        <fullName evidence="5">Metalloregulator ArsR/SmtB family transcription factor</fullName>
    </submittedName>
</protein>
<evidence type="ECO:0000313" key="5">
    <source>
        <dbReference type="EMBL" id="MDH0126841.1"/>
    </source>
</evidence>